<dbReference type="AlphaFoldDB" id="A0A317PLS8"/>
<dbReference type="InterPro" id="IPR028250">
    <property type="entry name" value="DsbDN"/>
</dbReference>
<dbReference type="OrthoDB" id="9811036at2"/>
<proteinExistence type="predicted"/>
<evidence type="ECO:0000313" key="2">
    <source>
        <dbReference type="EMBL" id="PWW01882.1"/>
    </source>
</evidence>
<sequence length="283" mass="29056">MKTARFAPSAPIFAAATLAIAGLVPLPALALDSGWAETEGGRMRLVVDPSPQADGSLAGALDIDLAPGWKTYWIDPGGSGIPPSIDLSASKGLSLRRVDYPPPVRVDDGYSVWSGYKHPVKFPLVLERTGSGDAELNAEVFIGICSDICVPFQASLSIAVPAAADADSVAAREVASAFQALAEPPAEDFAVTAAAFAADRSALEVSVSLPGFRPAGLAPALFVAGPEGWAFAPPQLLASEDGTARYSVPVVGRPKSADAGTAVPVDLVVTLGQRAIATRAELR</sequence>
<dbReference type="RefSeq" id="WP_110031635.1">
    <property type="nucleotide sequence ID" value="NZ_QGTR01000002.1"/>
</dbReference>
<dbReference type="EMBL" id="QGTR01000002">
    <property type="protein sequence ID" value="PWW01882.1"/>
    <property type="molecule type" value="Genomic_DNA"/>
</dbReference>
<keyword evidence="3" id="KW-1185">Reference proteome</keyword>
<gene>
    <name evidence="2" type="ORF">DFR52_102546</name>
</gene>
<name>A0A317PLS8_9HYPH</name>
<reference evidence="2 3" key="1">
    <citation type="submission" date="2018-05" db="EMBL/GenBank/DDBJ databases">
        <title>Genomic Encyclopedia of Type Strains, Phase IV (KMG-IV): sequencing the most valuable type-strain genomes for metagenomic binning, comparative biology and taxonomic classification.</title>
        <authorList>
            <person name="Goeker M."/>
        </authorList>
    </citation>
    <scope>NUCLEOTIDE SEQUENCE [LARGE SCALE GENOMIC DNA]</scope>
    <source>
        <strain evidence="2 3">DSM 16791</strain>
    </source>
</reference>
<comment type="caution">
    <text evidence="2">The sequence shown here is derived from an EMBL/GenBank/DDBJ whole genome shotgun (WGS) entry which is preliminary data.</text>
</comment>
<evidence type="ECO:0000313" key="3">
    <source>
        <dbReference type="Proteomes" id="UP000246352"/>
    </source>
</evidence>
<protein>
    <submittedName>
        <fullName evidence="2">DsbC/DsbD-like thiol-disulfide interchange protein</fullName>
    </submittedName>
</protein>
<dbReference type="Pfam" id="PF11412">
    <property type="entry name" value="DsbD_N"/>
    <property type="match status" value="1"/>
</dbReference>
<evidence type="ECO:0000259" key="1">
    <source>
        <dbReference type="Pfam" id="PF11412"/>
    </source>
</evidence>
<organism evidence="2 3">
    <name type="scientific">Hoeflea marina</name>
    <dbReference type="NCBI Taxonomy" id="274592"/>
    <lineage>
        <taxon>Bacteria</taxon>
        <taxon>Pseudomonadati</taxon>
        <taxon>Pseudomonadota</taxon>
        <taxon>Alphaproteobacteria</taxon>
        <taxon>Hyphomicrobiales</taxon>
        <taxon>Rhizobiaceae</taxon>
        <taxon>Hoeflea</taxon>
    </lineage>
</organism>
<feature type="domain" description="Thiol:disulfide interchange protein DsbD N-terminal" evidence="1">
    <location>
        <begin position="54"/>
        <end position="156"/>
    </location>
</feature>
<accession>A0A317PLS8</accession>
<dbReference type="Proteomes" id="UP000246352">
    <property type="component" value="Unassembled WGS sequence"/>
</dbReference>